<name>M0MHP1_HALMO</name>
<keyword evidence="1" id="KW-0812">Transmembrane</keyword>
<dbReference type="Pfam" id="PF24379">
    <property type="entry name" value="DUF7535"/>
    <property type="match status" value="1"/>
</dbReference>
<evidence type="ECO:0000256" key="1">
    <source>
        <dbReference type="SAM" id="Phobius"/>
    </source>
</evidence>
<gene>
    <name evidence="2" type="ORF">C448_09315</name>
</gene>
<evidence type="ECO:0000313" key="2">
    <source>
        <dbReference type="EMBL" id="EMA43935.1"/>
    </source>
</evidence>
<feature type="transmembrane region" description="Helical" evidence="1">
    <location>
        <begin position="20"/>
        <end position="44"/>
    </location>
</feature>
<keyword evidence="1" id="KW-1133">Transmembrane helix</keyword>
<proteinExistence type="predicted"/>
<accession>M0MHP1</accession>
<dbReference type="InterPro" id="IPR055957">
    <property type="entry name" value="DUF7535"/>
</dbReference>
<dbReference type="STRING" id="931277.C448_09315"/>
<comment type="caution">
    <text evidence="2">The sequence shown here is derived from an EMBL/GenBank/DDBJ whole genome shotgun (WGS) entry which is preliminary data.</text>
</comment>
<keyword evidence="1" id="KW-0472">Membrane</keyword>
<protein>
    <submittedName>
        <fullName evidence="2">Uncharacterized protein</fullName>
    </submittedName>
</protein>
<dbReference type="Proteomes" id="UP000011568">
    <property type="component" value="Unassembled WGS sequence"/>
</dbReference>
<dbReference type="EMBL" id="AOMC01000112">
    <property type="protein sequence ID" value="EMA43935.1"/>
    <property type="molecule type" value="Genomic_DNA"/>
</dbReference>
<sequence>MGGHHAGFDQLRIADRGTIGWAIVVGLLIVVLPLLPVLVIVWALTKLFDHAADRAARWEIVVQRPTSGKESTSSASLACS</sequence>
<organism evidence="2 3">
    <name type="scientific">Halococcus morrhuae DSM 1307</name>
    <dbReference type="NCBI Taxonomy" id="931277"/>
    <lineage>
        <taxon>Archaea</taxon>
        <taxon>Methanobacteriati</taxon>
        <taxon>Methanobacteriota</taxon>
        <taxon>Stenosarchaea group</taxon>
        <taxon>Halobacteria</taxon>
        <taxon>Halobacteriales</taxon>
        <taxon>Halococcaceae</taxon>
        <taxon>Halococcus</taxon>
    </lineage>
</organism>
<dbReference type="RefSeq" id="WP_004054092.1">
    <property type="nucleotide sequence ID" value="NZ_AOMC01000112.1"/>
</dbReference>
<keyword evidence="3" id="KW-1185">Reference proteome</keyword>
<reference evidence="2 3" key="1">
    <citation type="journal article" date="2014" name="PLoS Genet.">
        <title>Phylogenetically driven sequencing of extremely halophilic archaea reveals strategies for static and dynamic osmo-response.</title>
        <authorList>
            <person name="Becker E.A."/>
            <person name="Seitzer P.M."/>
            <person name="Tritt A."/>
            <person name="Larsen D."/>
            <person name="Krusor M."/>
            <person name="Yao A.I."/>
            <person name="Wu D."/>
            <person name="Madern D."/>
            <person name="Eisen J.A."/>
            <person name="Darling A.E."/>
            <person name="Facciotti M.T."/>
        </authorList>
    </citation>
    <scope>NUCLEOTIDE SEQUENCE [LARGE SCALE GENOMIC DNA]</scope>
    <source>
        <strain evidence="2 3">DSM 1307</strain>
    </source>
</reference>
<dbReference type="AlphaFoldDB" id="M0MHP1"/>
<evidence type="ECO:0000313" key="3">
    <source>
        <dbReference type="Proteomes" id="UP000011568"/>
    </source>
</evidence>